<evidence type="ECO:0000313" key="1">
    <source>
        <dbReference type="EMBL" id="KAJ1674073.1"/>
    </source>
</evidence>
<evidence type="ECO:0000313" key="2">
    <source>
        <dbReference type="Proteomes" id="UP001145114"/>
    </source>
</evidence>
<dbReference type="Proteomes" id="UP001145114">
    <property type="component" value="Unassembled WGS sequence"/>
</dbReference>
<name>A0ACC1HEC3_9FUNG</name>
<reference evidence="1" key="1">
    <citation type="submission" date="2022-06" db="EMBL/GenBank/DDBJ databases">
        <title>Phylogenomic reconstructions and comparative analyses of Kickxellomycotina fungi.</title>
        <authorList>
            <person name="Reynolds N.K."/>
            <person name="Stajich J.E."/>
            <person name="Barry K."/>
            <person name="Grigoriev I.V."/>
            <person name="Crous P."/>
            <person name="Smith M.E."/>
        </authorList>
    </citation>
    <scope>NUCLEOTIDE SEQUENCE</scope>
    <source>
        <strain evidence="1">RSA 2271</strain>
    </source>
</reference>
<sequence>MASISLDSKRDGSHRQGSGPGSRPTTPSITSGSSIAIGSAAAPPLGSPRLRQGHVMLPSVRPVSSLDLGFTQSTTTPTTPTGTRGNGMPPNSMARPRNNTLSESIATLTGTMSPMAYRDGRTDYPLFHRGSAVGGHGDDDQQQQQPPPPHVFSQYSRPRSRSGARPSSSHSNTQQPSAVNSSDGSGGRALNRNSYQHVTNGPNSHPPSFTGSDDNSSRSLSTSAFYQNCNYTTLSLQHQQSSSVKGSGSGSGGANSSIVTPPDLSQSTTATPIGAATTVDALQPIRVNVSRGGARVIGPARLRSMAASGLEGAVSSPNWSVGSQGVNVLGDKAYEDTDANSVSDDSDSKSGNAVKDDRQVWSGIRRGSRSNSIFTPTEESMEAAEARVSRKMEDLVISNKSLLAVNAQLETKIKKQQTEIAKLQQQLRRQMQYVPDFEAEDVDDADDTGSGRAKQMTTEDLVRSVAQEDKQFGAIIASIEYLIREAKAAIEYQSKSTAGKVITNHQDFTGGQGQADDKDSDAEGGGGEETNDDAGPPVSALSIPGGGHDDESDCGAEQ</sequence>
<organism evidence="1 2">
    <name type="scientific">Spiromyces aspiralis</name>
    <dbReference type="NCBI Taxonomy" id="68401"/>
    <lineage>
        <taxon>Eukaryota</taxon>
        <taxon>Fungi</taxon>
        <taxon>Fungi incertae sedis</taxon>
        <taxon>Zoopagomycota</taxon>
        <taxon>Kickxellomycotina</taxon>
        <taxon>Kickxellomycetes</taxon>
        <taxon>Kickxellales</taxon>
        <taxon>Kickxellaceae</taxon>
        <taxon>Spiromyces</taxon>
    </lineage>
</organism>
<proteinExistence type="predicted"/>
<comment type="caution">
    <text evidence="1">The sequence shown here is derived from an EMBL/GenBank/DDBJ whole genome shotgun (WGS) entry which is preliminary data.</text>
</comment>
<protein>
    <submittedName>
        <fullName evidence="1">Uncharacterized protein</fullName>
    </submittedName>
</protein>
<accession>A0ACC1HEC3</accession>
<keyword evidence="2" id="KW-1185">Reference proteome</keyword>
<dbReference type="EMBL" id="JAMZIH010006295">
    <property type="protein sequence ID" value="KAJ1674073.1"/>
    <property type="molecule type" value="Genomic_DNA"/>
</dbReference>
<gene>
    <name evidence="1" type="ORF">EV182_004018</name>
</gene>